<dbReference type="GeneID" id="54778834"/>
<protein>
    <submittedName>
        <fullName evidence="1">Uncharacterized protein</fullName>
    </submittedName>
</protein>
<keyword evidence="2" id="KW-1185">Reference proteome</keyword>
<dbReference type="VEuPathDB" id="FungiDB:DIURU_000181"/>
<sequence>MLGPSTEWTLQAAGAETGYVDVTIVPSIKPLFDFLLSLPRLKYAAYQADIDGKHQQFNASLKQTITQVLPITVSSISIELDDPAQVNLAKIEATHIFLEVKETLLANVNEYIYAANNAESLFRVSQLLKSIYHFVDYLEPFAAFDIVLKLFPIKNERLNLILGSFENSKDRYMITSNLYIEIERDTVRGMIMLLLNILPTLIYTTHDEFFAWKSQYLKDLGAGVFSVLPLEMFQGNSTVAEEWKRYKPITKSKLEILKFLDEIKELKSNVPIISAPVNDTQKTLKGYLQSISSRVTNNGNALMKYVINFIEKTGLYSVSYAITAAHIIGENFDKFRKYPFTNLDASINVMRDTVESIYEGLLKDAPITVGKINKQRLRSHIILAVYKTTMGVIYDLILSKSPLAHVPWNAKFDEMQIAVVVSRSLLTQFKEEEPWTWQAPWGEMIVEGTGILKVVDESGKSIGMKAFFSPQSKGKMFKIYEVHMTALPHDVQMSEEIAAVVPSSVIDEVWSREFLTINSLKLISRTRENGNAYMMMMTGDFILPLRQQPKLTILIKAWSFARGQLTNEQGRLTEKVPFLEDNNGRRMSRELV</sequence>
<evidence type="ECO:0000313" key="1">
    <source>
        <dbReference type="EMBL" id="KAA8908392.1"/>
    </source>
</evidence>
<organism evidence="1 2">
    <name type="scientific">Diutina rugosa</name>
    <name type="common">Yeast</name>
    <name type="synonym">Candida rugosa</name>
    <dbReference type="NCBI Taxonomy" id="5481"/>
    <lineage>
        <taxon>Eukaryota</taxon>
        <taxon>Fungi</taxon>
        <taxon>Dikarya</taxon>
        <taxon>Ascomycota</taxon>
        <taxon>Saccharomycotina</taxon>
        <taxon>Pichiomycetes</taxon>
        <taxon>Debaryomycetaceae</taxon>
        <taxon>Diutina</taxon>
    </lineage>
</organism>
<gene>
    <name evidence="1" type="ORF">DIURU_000181</name>
</gene>
<name>A0A642UZD9_DIURU</name>
<dbReference type="RefSeq" id="XP_034014992.1">
    <property type="nucleotide sequence ID" value="XM_034154394.1"/>
</dbReference>
<comment type="caution">
    <text evidence="1">The sequence shown here is derived from an EMBL/GenBank/DDBJ whole genome shotgun (WGS) entry which is preliminary data.</text>
</comment>
<reference evidence="1 2" key="1">
    <citation type="submission" date="2019-07" db="EMBL/GenBank/DDBJ databases">
        <title>Genome assembly of two rare yeast pathogens: Diutina rugosa and Trichomonascus ciferrii.</title>
        <authorList>
            <person name="Mixao V."/>
            <person name="Saus E."/>
            <person name="Hansen A."/>
            <person name="Lass-Flor C."/>
            <person name="Gabaldon T."/>
        </authorList>
    </citation>
    <scope>NUCLEOTIDE SEQUENCE [LARGE SCALE GENOMIC DNA]</scope>
    <source>
        <strain evidence="1 2">CBS 613</strain>
    </source>
</reference>
<evidence type="ECO:0000313" key="2">
    <source>
        <dbReference type="Proteomes" id="UP000449547"/>
    </source>
</evidence>
<dbReference type="Proteomes" id="UP000449547">
    <property type="component" value="Unassembled WGS sequence"/>
</dbReference>
<accession>A0A642UZD9</accession>
<dbReference type="AlphaFoldDB" id="A0A642UZD9"/>
<proteinExistence type="predicted"/>
<dbReference type="EMBL" id="SWFT01000008">
    <property type="protein sequence ID" value="KAA8908392.1"/>
    <property type="molecule type" value="Genomic_DNA"/>
</dbReference>